<evidence type="ECO:0000313" key="2">
    <source>
        <dbReference type="EMBL" id="PRP99946.1"/>
    </source>
</evidence>
<dbReference type="EMBL" id="PVNL01000119">
    <property type="protein sequence ID" value="PRP99946.1"/>
    <property type="molecule type" value="Genomic_DNA"/>
</dbReference>
<comment type="caution">
    <text evidence="2">The sequence shown here is derived from an EMBL/GenBank/DDBJ whole genome shotgun (WGS) entry which is preliminary data.</text>
</comment>
<dbReference type="Proteomes" id="UP000238823">
    <property type="component" value="Unassembled WGS sequence"/>
</dbReference>
<dbReference type="AlphaFoldDB" id="A0A2S9Y4C2"/>
<accession>A0A2S9Y4C2</accession>
<name>A0A2S9Y4C2_9BACT</name>
<dbReference type="RefSeq" id="WP_106093026.1">
    <property type="nucleotide sequence ID" value="NZ_PVNL01000119.1"/>
</dbReference>
<organism evidence="2 3">
    <name type="scientific">Enhygromyxa salina</name>
    <dbReference type="NCBI Taxonomy" id="215803"/>
    <lineage>
        <taxon>Bacteria</taxon>
        <taxon>Pseudomonadati</taxon>
        <taxon>Myxococcota</taxon>
        <taxon>Polyangia</taxon>
        <taxon>Nannocystales</taxon>
        <taxon>Nannocystaceae</taxon>
        <taxon>Enhygromyxa</taxon>
    </lineage>
</organism>
<evidence type="ECO:0000313" key="3">
    <source>
        <dbReference type="Proteomes" id="UP000238823"/>
    </source>
</evidence>
<protein>
    <submittedName>
        <fullName evidence="2">Uncharacterized protein</fullName>
    </submittedName>
</protein>
<proteinExistence type="predicted"/>
<evidence type="ECO:0000256" key="1">
    <source>
        <dbReference type="SAM" id="MobiDB-lite"/>
    </source>
</evidence>
<feature type="region of interest" description="Disordered" evidence="1">
    <location>
        <begin position="1"/>
        <end position="23"/>
    </location>
</feature>
<dbReference type="OrthoDB" id="9823955at2"/>
<reference evidence="2 3" key="1">
    <citation type="submission" date="2018-03" db="EMBL/GenBank/DDBJ databases">
        <title>Draft Genome Sequences of the Obligatory Marine Myxobacteria Enhygromyxa salina SWB007.</title>
        <authorList>
            <person name="Poehlein A."/>
            <person name="Moghaddam J.A."/>
            <person name="Harms H."/>
            <person name="Alanjari M."/>
            <person name="Koenig G.M."/>
            <person name="Daniel R."/>
            <person name="Schaeberle T.F."/>
        </authorList>
    </citation>
    <scope>NUCLEOTIDE SEQUENCE [LARGE SCALE GENOMIC DNA]</scope>
    <source>
        <strain evidence="2 3">SWB007</strain>
    </source>
</reference>
<gene>
    <name evidence="2" type="ORF">ENSA7_61630</name>
</gene>
<sequence length="310" mass="35282">MDSHPEPPDTRTPPAPPKAPKRERSELALDKLIDFVLIFIGLYAAIAVQRWQDTAKEKDAYVALLGDFKRELNANLEQEGSIEKDLGLITDTTPGSNLGPMQATFTHFFEELSKDELLVKCLHEEFATGMQPGETHVKEECHPLYAQFEKAHSEPTESFNFSPVVLTPFYRYEVWELYLADGVTTFRNKELAVQIAEAYSNARLIEKQIADIEATFNDAFMKQVGRSAATDMELAEIVHDEEQAHGLSEQNQILLIHVAETIKDEHYASLEVLRILELKVERMKKIVLLMREEIEAVQKAIDEEIAKVER</sequence>